<feature type="region of interest" description="Disordered" evidence="1">
    <location>
        <begin position="1"/>
        <end position="175"/>
    </location>
</feature>
<name>A0A9W9T2K1_9EURO</name>
<gene>
    <name evidence="2" type="ORF">N7472_003394</name>
</gene>
<evidence type="ECO:0000313" key="3">
    <source>
        <dbReference type="Proteomes" id="UP001150879"/>
    </source>
</evidence>
<reference evidence="2" key="2">
    <citation type="journal article" date="2023" name="IMA Fungus">
        <title>Comparative genomic study of the Penicillium genus elucidates a diverse pangenome and 15 lateral gene transfer events.</title>
        <authorList>
            <person name="Petersen C."/>
            <person name="Sorensen T."/>
            <person name="Nielsen M.R."/>
            <person name="Sondergaard T.E."/>
            <person name="Sorensen J.L."/>
            <person name="Fitzpatrick D.A."/>
            <person name="Frisvad J.C."/>
            <person name="Nielsen K.L."/>
        </authorList>
    </citation>
    <scope>NUCLEOTIDE SEQUENCE</scope>
    <source>
        <strain evidence="2">IBT 16849</strain>
    </source>
</reference>
<evidence type="ECO:0000313" key="2">
    <source>
        <dbReference type="EMBL" id="KAJ5206946.1"/>
    </source>
</evidence>
<reference evidence="2" key="1">
    <citation type="submission" date="2022-11" db="EMBL/GenBank/DDBJ databases">
        <authorList>
            <person name="Petersen C."/>
        </authorList>
    </citation>
    <scope>NUCLEOTIDE SEQUENCE</scope>
    <source>
        <strain evidence="2">IBT 16849</strain>
    </source>
</reference>
<feature type="compositionally biased region" description="Basic and acidic residues" evidence="1">
    <location>
        <begin position="110"/>
        <end position="137"/>
    </location>
</feature>
<keyword evidence="3" id="KW-1185">Reference proteome</keyword>
<accession>A0A9W9T2K1</accession>
<feature type="compositionally biased region" description="Acidic residues" evidence="1">
    <location>
        <begin position="229"/>
        <end position="245"/>
    </location>
</feature>
<feature type="compositionally biased region" description="Basic and acidic residues" evidence="1">
    <location>
        <begin position="21"/>
        <end position="43"/>
    </location>
</feature>
<organism evidence="2 3">
    <name type="scientific">Penicillium cf. griseofulvum</name>
    <dbReference type="NCBI Taxonomy" id="2972120"/>
    <lineage>
        <taxon>Eukaryota</taxon>
        <taxon>Fungi</taxon>
        <taxon>Dikarya</taxon>
        <taxon>Ascomycota</taxon>
        <taxon>Pezizomycotina</taxon>
        <taxon>Eurotiomycetes</taxon>
        <taxon>Eurotiomycetidae</taxon>
        <taxon>Eurotiales</taxon>
        <taxon>Aspergillaceae</taxon>
        <taxon>Penicillium</taxon>
    </lineage>
</organism>
<sequence length="245" mass="27191">MPLPVGSNEGSTVEFSESEIDDRRSKNYQETKHKDAKYKDKGMDTTQSESDNENSEVDESFLANFKLPSKTQHRNTKQATKHSHTKHSTNGMRKEKDSALYAATKSLSTRTDRANGQHERGVKRDRNLSEFQDRSTEESAESSAEMNVSSRASDGVKRKRLEKTSGLADTSNNESDIDLLEHLLSEHARSPVKDTVGGAMDGLTLGGDAPKTDSRTARSTNYDGSGDSMIEDNEEHEESEEGETR</sequence>
<dbReference type="EMBL" id="JAPQKP010000002">
    <property type="protein sequence ID" value="KAJ5206946.1"/>
    <property type="molecule type" value="Genomic_DNA"/>
</dbReference>
<feature type="region of interest" description="Disordered" evidence="1">
    <location>
        <begin position="189"/>
        <end position="245"/>
    </location>
</feature>
<dbReference type="AlphaFoldDB" id="A0A9W9T2K1"/>
<comment type="caution">
    <text evidence="2">The sequence shown here is derived from an EMBL/GenBank/DDBJ whole genome shotgun (WGS) entry which is preliminary data.</text>
</comment>
<protein>
    <submittedName>
        <fullName evidence="2">Uncharacterized protein</fullName>
    </submittedName>
</protein>
<dbReference type="Proteomes" id="UP001150879">
    <property type="component" value="Unassembled WGS sequence"/>
</dbReference>
<evidence type="ECO:0000256" key="1">
    <source>
        <dbReference type="SAM" id="MobiDB-lite"/>
    </source>
</evidence>
<proteinExistence type="predicted"/>
<feature type="compositionally biased region" description="Acidic residues" evidence="1">
    <location>
        <begin position="50"/>
        <end position="59"/>
    </location>
</feature>
<feature type="compositionally biased region" description="Basic residues" evidence="1">
    <location>
        <begin position="71"/>
        <end position="87"/>
    </location>
</feature>